<organism evidence="1 2">
    <name type="scientific">Marinicella sediminis</name>
    <dbReference type="NCBI Taxonomy" id="1792834"/>
    <lineage>
        <taxon>Bacteria</taxon>
        <taxon>Pseudomonadati</taxon>
        <taxon>Pseudomonadota</taxon>
        <taxon>Gammaproteobacteria</taxon>
        <taxon>Lysobacterales</taxon>
        <taxon>Marinicellaceae</taxon>
        <taxon>Marinicella</taxon>
    </lineage>
</organism>
<evidence type="ECO:0000313" key="1">
    <source>
        <dbReference type="EMBL" id="MFC3195878.1"/>
    </source>
</evidence>
<protein>
    <submittedName>
        <fullName evidence="1">YjfI family protein</fullName>
    </submittedName>
</protein>
<reference evidence="2" key="1">
    <citation type="journal article" date="2019" name="Int. J. Syst. Evol. Microbiol.">
        <title>The Global Catalogue of Microorganisms (GCM) 10K type strain sequencing project: providing services to taxonomists for standard genome sequencing and annotation.</title>
        <authorList>
            <consortium name="The Broad Institute Genomics Platform"/>
            <consortium name="The Broad Institute Genome Sequencing Center for Infectious Disease"/>
            <person name="Wu L."/>
            <person name="Ma J."/>
        </authorList>
    </citation>
    <scope>NUCLEOTIDE SEQUENCE [LARGE SCALE GENOMIC DNA]</scope>
    <source>
        <strain evidence="2">KCTC 42953</strain>
    </source>
</reference>
<accession>A0ABV7JI07</accession>
<proteinExistence type="predicted"/>
<dbReference type="Proteomes" id="UP001595533">
    <property type="component" value="Unassembled WGS sequence"/>
</dbReference>
<evidence type="ECO:0000313" key="2">
    <source>
        <dbReference type="Proteomes" id="UP001595533"/>
    </source>
</evidence>
<dbReference type="InterPro" id="IPR019231">
    <property type="entry name" value="DUF2170"/>
</dbReference>
<keyword evidence="2" id="KW-1185">Reference proteome</keyword>
<comment type="caution">
    <text evidence="1">The sequence shown here is derived from an EMBL/GenBank/DDBJ whole genome shotgun (WGS) entry which is preliminary data.</text>
</comment>
<dbReference type="RefSeq" id="WP_157893009.1">
    <property type="nucleotide sequence ID" value="NZ_JBHRTS010000011.1"/>
</dbReference>
<sequence length="135" mass="15398">MNTRDLASYLSHHRTPEGYTFECQHIDGEVQVLQVEMNGFEGFPVFVTSTAHQILCVIYLWTEAEIIPELRKDMLDMMLDTSIAIPLSSYARVGDRYVLFGALSVASDFDRLVEELVTLNENALDVLFAMDDFLR</sequence>
<name>A0ABV7JI07_9GAMM</name>
<gene>
    <name evidence="1" type="ORF">ACFODZ_16610</name>
</gene>
<dbReference type="Pfam" id="PF09938">
    <property type="entry name" value="DUF2170"/>
    <property type="match status" value="1"/>
</dbReference>
<dbReference type="EMBL" id="JBHRTS010000011">
    <property type="protein sequence ID" value="MFC3195878.1"/>
    <property type="molecule type" value="Genomic_DNA"/>
</dbReference>